<name>A0ABT9SCP1_9BURK</name>
<accession>A0ABT9SCP1</accession>
<dbReference type="Proteomes" id="UP001226867">
    <property type="component" value="Unassembled WGS sequence"/>
</dbReference>
<proteinExistence type="predicted"/>
<organism evidence="1 2">
    <name type="scientific">Variovorax ginsengisoli</name>
    <dbReference type="NCBI Taxonomy" id="363844"/>
    <lineage>
        <taxon>Bacteria</taxon>
        <taxon>Pseudomonadati</taxon>
        <taxon>Pseudomonadota</taxon>
        <taxon>Betaproteobacteria</taxon>
        <taxon>Burkholderiales</taxon>
        <taxon>Comamonadaceae</taxon>
        <taxon>Variovorax</taxon>
    </lineage>
</organism>
<dbReference type="EMBL" id="JAUSRO010000011">
    <property type="protein sequence ID" value="MDP9901147.1"/>
    <property type="molecule type" value="Genomic_DNA"/>
</dbReference>
<gene>
    <name evidence="1" type="ORF">J2W36_003413</name>
</gene>
<evidence type="ECO:0000313" key="1">
    <source>
        <dbReference type="EMBL" id="MDP9901147.1"/>
    </source>
</evidence>
<reference evidence="1 2" key="1">
    <citation type="submission" date="2023-07" db="EMBL/GenBank/DDBJ databases">
        <title>Sorghum-associated microbial communities from plants grown in Nebraska, USA.</title>
        <authorList>
            <person name="Schachtman D."/>
        </authorList>
    </citation>
    <scope>NUCLEOTIDE SEQUENCE [LARGE SCALE GENOMIC DNA]</scope>
    <source>
        <strain evidence="1 2">DS1607</strain>
    </source>
</reference>
<dbReference type="RefSeq" id="WP_307690936.1">
    <property type="nucleotide sequence ID" value="NZ_JAUSRO010000011.1"/>
</dbReference>
<sequence>SLSAKPSIITRFLQNLQAFEDFFHPPLTQHNLFSHTKLASSEAFDYVTDFSIHTKLKVFFSRLTHPWDLSASGAMGTVGRVLEYTTGFGEREAVLQENLP</sequence>
<protein>
    <submittedName>
        <fullName evidence="1">Uncharacterized protein</fullName>
    </submittedName>
</protein>
<evidence type="ECO:0000313" key="2">
    <source>
        <dbReference type="Proteomes" id="UP001226867"/>
    </source>
</evidence>
<feature type="non-terminal residue" evidence="1">
    <location>
        <position position="1"/>
    </location>
</feature>
<comment type="caution">
    <text evidence="1">The sequence shown here is derived from an EMBL/GenBank/DDBJ whole genome shotgun (WGS) entry which is preliminary data.</text>
</comment>
<keyword evidence="2" id="KW-1185">Reference proteome</keyword>